<protein>
    <submittedName>
        <fullName evidence="1">Uncharacterized protein</fullName>
    </submittedName>
</protein>
<keyword evidence="2" id="KW-1185">Reference proteome</keyword>
<dbReference type="AlphaFoldDB" id="A0A421D5M0"/>
<dbReference type="EMBL" id="NIDN02000078">
    <property type="protein sequence ID" value="RLL97425.1"/>
    <property type="molecule type" value="Genomic_DNA"/>
</dbReference>
<sequence length="77" mass="8146">MAAPSNGISLTNNGAFVCQFHVKTNGKETGLSGHKTNGQEAAWSYQDLISSGFKDGENCWVSADITAGKTNHESLSQ</sequence>
<accession>A0A421D5M0</accession>
<comment type="caution">
    <text evidence="1">The sequence shown here is derived from an EMBL/GenBank/DDBJ whole genome shotgun (WGS) entry which is preliminary data.</text>
</comment>
<organism evidence="1 2">
    <name type="scientific">Aspergillus turcosus</name>
    <dbReference type="NCBI Taxonomy" id="1245748"/>
    <lineage>
        <taxon>Eukaryota</taxon>
        <taxon>Fungi</taxon>
        <taxon>Dikarya</taxon>
        <taxon>Ascomycota</taxon>
        <taxon>Pezizomycotina</taxon>
        <taxon>Eurotiomycetes</taxon>
        <taxon>Eurotiomycetidae</taxon>
        <taxon>Eurotiales</taxon>
        <taxon>Aspergillaceae</taxon>
        <taxon>Aspergillus</taxon>
        <taxon>Aspergillus subgen. Fumigati</taxon>
    </lineage>
</organism>
<dbReference type="Proteomes" id="UP000215289">
    <property type="component" value="Unassembled WGS sequence"/>
</dbReference>
<gene>
    <name evidence="1" type="ORF">CFD26_105028</name>
</gene>
<name>A0A421D5M0_9EURO</name>
<reference evidence="1 2" key="1">
    <citation type="submission" date="2018-08" db="EMBL/GenBank/DDBJ databases">
        <title>Draft genome sequences of two Aspergillus turcosus clinical strains isolated from bronchoalveolar lavage fluid: one azole-susceptible and the other azole-resistant.</title>
        <authorList>
            <person name="Parent-Michaud M."/>
            <person name="Dufresne P.J."/>
            <person name="Fournier E."/>
            <person name="Martineau C."/>
            <person name="Moreira S."/>
            <person name="Perkins V."/>
            <person name="De Repentigny L."/>
            <person name="Dufresne S.F."/>
        </authorList>
    </citation>
    <scope>NUCLEOTIDE SEQUENCE [LARGE SCALE GENOMIC DNA]</scope>
    <source>
        <strain evidence="1">HMR AF 1038</strain>
    </source>
</reference>
<proteinExistence type="predicted"/>
<evidence type="ECO:0000313" key="1">
    <source>
        <dbReference type="EMBL" id="RLL97425.1"/>
    </source>
</evidence>
<evidence type="ECO:0000313" key="2">
    <source>
        <dbReference type="Proteomes" id="UP000215289"/>
    </source>
</evidence>
<dbReference type="OrthoDB" id="5413656at2759"/>